<evidence type="ECO:0000256" key="10">
    <source>
        <dbReference type="SAM" id="Phobius"/>
    </source>
</evidence>
<feature type="transmembrane region" description="Helical" evidence="10">
    <location>
        <begin position="1296"/>
        <end position="1317"/>
    </location>
</feature>
<dbReference type="STRING" id="13706.A0A1X2H9T1"/>
<evidence type="ECO:0000256" key="6">
    <source>
        <dbReference type="ARBA" id="ARBA00022840"/>
    </source>
</evidence>
<keyword evidence="13" id="KW-1185">Reference proteome</keyword>
<dbReference type="FunFam" id="3.40.50.300:FF:000054">
    <property type="entry name" value="ABC multidrug transporter atrF"/>
    <property type="match status" value="1"/>
</dbReference>
<comment type="subcellular location">
    <subcellularLocation>
        <location evidence="1">Membrane</location>
        <topology evidence="1">Multi-pass membrane protein</topology>
    </subcellularLocation>
</comment>
<feature type="transmembrane region" description="Helical" evidence="10">
    <location>
        <begin position="531"/>
        <end position="552"/>
    </location>
</feature>
<dbReference type="InterPro" id="IPR010929">
    <property type="entry name" value="PDR_CDR_ABC"/>
</dbReference>
<feature type="transmembrane region" description="Helical" evidence="10">
    <location>
        <begin position="573"/>
        <end position="599"/>
    </location>
</feature>
<evidence type="ECO:0000256" key="1">
    <source>
        <dbReference type="ARBA" id="ARBA00004141"/>
    </source>
</evidence>
<dbReference type="InterPro" id="IPR043926">
    <property type="entry name" value="ABCG_dom"/>
</dbReference>
<feature type="transmembrane region" description="Helical" evidence="10">
    <location>
        <begin position="750"/>
        <end position="771"/>
    </location>
</feature>
<dbReference type="InParanoid" id="A0A1X2H9T1"/>
<dbReference type="GO" id="GO:0005524">
    <property type="term" value="F:ATP binding"/>
    <property type="evidence" value="ECO:0007669"/>
    <property type="project" value="UniProtKB-KW"/>
</dbReference>
<dbReference type="CDD" id="cd03232">
    <property type="entry name" value="ABCG_PDR_domain2"/>
    <property type="match status" value="1"/>
</dbReference>
<evidence type="ECO:0000256" key="3">
    <source>
        <dbReference type="ARBA" id="ARBA00022448"/>
    </source>
</evidence>
<keyword evidence="8 10" id="KW-0472">Membrane</keyword>
<accession>A0A1X2H9T1</accession>
<dbReference type="EMBL" id="MCGN01000006">
    <property type="protein sequence ID" value="ORY95436.1"/>
    <property type="molecule type" value="Genomic_DNA"/>
</dbReference>
<protein>
    <submittedName>
        <fullName evidence="12">ABC-2 type transporter-domain-containing protein</fullName>
    </submittedName>
</protein>
<dbReference type="Gene3D" id="3.40.50.300">
    <property type="entry name" value="P-loop containing nucleotide triphosphate hydrolases"/>
    <property type="match status" value="2"/>
</dbReference>
<feature type="transmembrane region" description="Helical" evidence="10">
    <location>
        <begin position="1155"/>
        <end position="1173"/>
    </location>
</feature>
<feature type="transmembrane region" description="Helical" evidence="10">
    <location>
        <begin position="1265"/>
        <end position="1289"/>
    </location>
</feature>
<dbReference type="FunCoup" id="A0A1X2H9T1">
    <property type="interactions" value="141"/>
</dbReference>
<evidence type="ECO:0000313" key="13">
    <source>
        <dbReference type="Proteomes" id="UP000242180"/>
    </source>
</evidence>
<name>A0A1X2H9T1_SYNRA</name>
<feature type="transmembrane region" description="Helical" evidence="10">
    <location>
        <begin position="1420"/>
        <end position="1440"/>
    </location>
</feature>
<dbReference type="OrthoDB" id="245989at2759"/>
<dbReference type="PROSITE" id="PS00211">
    <property type="entry name" value="ABC_TRANSPORTER_1"/>
    <property type="match status" value="1"/>
</dbReference>
<dbReference type="Pfam" id="PF00005">
    <property type="entry name" value="ABC_tran"/>
    <property type="match status" value="2"/>
</dbReference>
<dbReference type="InterPro" id="IPR003593">
    <property type="entry name" value="AAA+_ATPase"/>
</dbReference>
<dbReference type="InterPro" id="IPR034001">
    <property type="entry name" value="ABCG_PDR_1"/>
</dbReference>
<keyword evidence="6" id="KW-0067">ATP-binding</keyword>
<evidence type="ECO:0000256" key="5">
    <source>
        <dbReference type="ARBA" id="ARBA00022741"/>
    </source>
</evidence>
<keyword evidence="3" id="KW-0813">Transport</keyword>
<dbReference type="CDD" id="cd03233">
    <property type="entry name" value="ABCG_PDR_domain1"/>
    <property type="match status" value="1"/>
</dbReference>
<keyword evidence="4 10" id="KW-0812">Transmembrane</keyword>
<dbReference type="Pfam" id="PF01061">
    <property type="entry name" value="ABC2_membrane"/>
    <property type="match status" value="2"/>
</dbReference>
<feature type="transmembrane region" description="Helical" evidence="10">
    <location>
        <begin position="1185"/>
        <end position="1203"/>
    </location>
</feature>
<keyword evidence="5" id="KW-0547">Nucleotide-binding</keyword>
<dbReference type="OMA" id="QYWSDQS"/>
<dbReference type="InterPro" id="IPR029481">
    <property type="entry name" value="ABC_trans_N"/>
</dbReference>
<dbReference type="InterPro" id="IPR027417">
    <property type="entry name" value="P-loop_NTPase"/>
</dbReference>
<dbReference type="GO" id="GO:0140359">
    <property type="term" value="F:ABC-type transporter activity"/>
    <property type="evidence" value="ECO:0007669"/>
    <property type="project" value="InterPro"/>
</dbReference>
<dbReference type="SMART" id="SM00382">
    <property type="entry name" value="AAA"/>
    <property type="match status" value="2"/>
</dbReference>
<dbReference type="Pfam" id="PF19055">
    <property type="entry name" value="ABC2_membrane_7"/>
    <property type="match status" value="1"/>
</dbReference>
<evidence type="ECO:0000313" key="12">
    <source>
        <dbReference type="EMBL" id="ORY95436.1"/>
    </source>
</evidence>
<sequence length="1446" mass="163378">MGKENLDISQKPDDRASVTTSTDTVLESAGHKGTYGETDADVVSVEGAIGEYEDLKRELSKVSRKSTTQEGKLEEGAAAEEEFDLDDFLNGMHSQAMEAGSKPKHLGVTWRNLLVEGEGADAHTIPTVISGVFNLLQFWKFFGIGKNSSTKTILRGLTGFCKDGEMLLVLGRPGAGCTSLLKVLANMRGSYTNIQGEVNYGGIDHKTFARRYRGQVVYNEEEDQHYPTLTTRQTLQFALRTKTPGKRLPDESKGDFVNKVIYLLGNMLGLTKQMNTMVGNAFVRGLSGGERKRLSIAEVMTTQSTINCWDCSTRGLDAASALDYVRSLRIMTDVFKKTTISTLYQASNSIFHLYDKVLVLDEGYCIYFGPSSEAKQYFTDLGFHCPARKSIPDFLTGLCNPLEREIRPGFEETAPQHAPEFQDRYYESSVYKAMMAELEEYEEKIRKESPADEFRAAVAEEHQKRAPKRDPYVASFWQQTKALTIRQYHLLIKDYQALISRYGTILIQGLITASCFFNIPLTGSGAFSRGGAIFFALLFNAFISQSELVNFLTGRPILEKHKHFAMYRPSAFYMAQVIMDVPYAIVQVLLFEICAYFMMGLNLTAGRFFSFFIVLFFVNMMMNGFFRMFGALTSNFFFATQVSGVLLITLVTYTGYVVPYNSMHPWLFWIYWMNPLAYGYQSLLINEMSGQVYSCEGAGNAIPYGPGYDDWNYKVCTMKGGTPGESFVRGDDYLKTYLSYNPSWQWAPDFVLVVAFFLFFTVVIACAMEWLNVARGGTLTKLYVAGKAPKPRTIEEEDERRRKQAQVTENMDAISTGTTFSWHHVHYEVPFKGGPLHLLNDISGIVKPGHLTALMGSSGAGKTTLLDVLARRKTIGKVDGRIYLNNEALMSDFERITGYCEQMDIHQPAVTVREAMRFSAYLRQEASIPQAEKDDYVEQIITLLEMEDIADAQIGQVESGFGISVEERKRLTIGMELVGKPQLLFLDEPTSGLDAQSSFNIIRFIRKLADAGWPVLCTIHQPSAILFEHFDHLLLLVRGGKTAYYGEIGPDARTMIDYFESNGGPKCSPDANPAEYILEVVGAGTAGKAKRDWAEVWANSPQAQALEDELEHIHQTANQNPARKCLTYATSFSYQFFLVHKRMALAYWRSPQYNIGRFCTLMCTALVTGFTYWKMDYGAPQMQNRLFALFSTFIMANILIILAQPKFMTERLYFRREYASRYYGWIPFAISSILVEIPYILFFSAAYMCGFYWTSGLVNTAETCGFFYIMLTFFVFWAVTLGFVIASVAEIPTMAAVINPLIISMLILFAGMMQPAASMPRFWSAWMYWLDPFHYYIEGLAVNELSTLPVECKGDDFIKLYSPPGQTCGEYMANYFNNGGPGYLENPNATDECNYCNYKSGKEYYTLNFGWDAANKWRNFGIIICYFIFNVLVFLALCYLKRKGRR</sequence>
<feature type="compositionally biased region" description="Basic and acidic residues" evidence="9">
    <location>
        <begin position="1"/>
        <end position="16"/>
    </location>
</feature>
<dbReference type="GO" id="GO:0016887">
    <property type="term" value="F:ATP hydrolysis activity"/>
    <property type="evidence" value="ECO:0007669"/>
    <property type="project" value="InterPro"/>
</dbReference>
<feature type="domain" description="ABC transporter" evidence="11">
    <location>
        <begin position="820"/>
        <end position="1063"/>
    </location>
</feature>
<dbReference type="Pfam" id="PF06422">
    <property type="entry name" value="PDR_CDR"/>
    <property type="match status" value="2"/>
</dbReference>
<feature type="region of interest" description="Disordered" evidence="9">
    <location>
        <begin position="1"/>
        <end position="38"/>
    </location>
</feature>
<proteinExistence type="inferred from homology"/>
<dbReference type="InterPro" id="IPR034003">
    <property type="entry name" value="ABCG_PDR_2"/>
</dbReference>
<dbReference type="PROSITE" id="PS50893">
    <property type="entry name" value="ABC_TRANSPORTER_2"/>
    <property type="match status" value="2"/>
</dbReference>
<feature type="transmembrane region" description="Helical" evidence="10">
    <location>
        <begin position="638"/>
        <end position="658"/>
    </location>
</feature>
<evidence type="ECO:0000256" key="8">
    <source>
        <dbReference type="ARBA" id="ARBA00023136"/>
    </source>
</evidence>
<comment type="caution">
    <text evidence="12">The sequence shown here is derived from an EMBL/GenBank/DDBJ whole genome shotgun (WGS) entry which is preliminary data.</text>
</comment>
<dbReference type="InterPro" id="IPR017871">
    <property type="entry name" value="ABC_transporter-like_CS"/>
</dbReference>
<dbReference type="GO" id="GO:0016020">
    <property type="term" value="C:membrane"/>
    <property type="evidence" value="ECO:0007669"/>
    <property type="project" value="UniProtKB-SubCell"/>
</dbReference>
<feature type="transmembrane region" description="Helical" evidence="10">
    <location>
        <begin position="1224"/>
        <end position="1253"/>
    </location>
</feature>
<dbReference type="InterPro" id="IPR003439">
    <property type="entry name" value="ABC_transporter-like_ATP-bd"/>
</dbReference>
<feature type="transmembrane region" description="Helical" evidence="10">
    <location>
        <begin position="499"/>
        <end position="519"/>
    </location>
</feature>
<evidence type="ECO:0000256" key="7">
    <source>
        <dbReference type="ARBA" id="ARBA00022989"/>
    </source>
</evidence>
<evidence type="ECO:0000256" key="9">
    <source>
        <dbReference type="SAM" id="MobiDB-lite"/>
    </source>
</evidence>
<comment type="similarity">
    <text evidence="2">Belongs to the ABC transporter superfamily. ABCG family. PDR (TC 3.A.1.205) subfamily.</text>
</comment>
<organism evidence="12 13">
    <name type="scientific">Syncephalastrum racemosum</name>
    <name type="common">Filamentous fungus</name>
    <dbReference type="NCBI Taxonomy" id="13706"/>
    <lineage>
        <taxon>Eukaryota</taxon>
        <taxon>Fungi</taxon>
        <taxon>Fungi incertae sedis</taxon>
        <taxon>Mucoromycota</taxon>
        <taxon>Mucoromycotina</taxon>
        <taxon>Mucoromycetes</taxon>
        <taxon>Mucorales</taxon>
        <taxon>Syncephalastraceae</taxon>
        <taxon>Syncephalastrum</taxon>
    </lineage>
</organism>
<evidence type="ECO:0000256" key="2">
    <source>
        <dbReference type="ARBA" id="ARBA00006012"/>
    </source>
</evidence>
<gene>
    <name evidence="12" type="ORF">BCR43DRAFT_493002</name>
</gene>
<evidence type="ECO:0000256" key="4">
    <source>
        <dbReference type="ARBA" id="ARBA00022692"/>
    </source>
</evidence>
<dbReference type="InterPro" id="IPR013525">
    <property type="entry name" value="ABC2_TM"/>
</dbReference>
<dbReference type="Pfam" id="PF14510">
    <property type="entry name" value="ABC_trans_N"/>
    <property type="match status" value="1"/>
</dbReference>
<keyword evidence="7 10" id="KW-1133">Transmembrane helix</keyword>
<dbReference type="Proteomes" id="UP000242180">
    <property type="component" value="Unassembled WGS sequence"/>
</dbReference>
<dbReference type="SUPFAM" id="SSF52540">
    <property type="entry name" value="P-loop containing nucleoside triphosphate hydrolases"/>
    <property type="match status" value="2"/>
</dbReference>
<feature type="domain" description="ABC transporter" evidence="11">
    <location>
        <begin position="139"/>
        <end position="387"/>
    </location>
</feature>
<dbReference type="PANTHER" id="PTHR19241">
    <property type="entry name" value="ATP-BINDING CASSETTE TRANSPORTER"/>
    <property type="match status" value="1"/>
</dbReference>
<evidence type="ECO:0000259" key="11">
    <source>
        <dbReference type="PROSITE" id="PS50893"/>
    </source>
</evidence>
<feature type="transmembrane region" description="Helical" evidence="10">
    <location>
        <begin position="605"/>
        <end position="626"/>
    </location>
</feature>
<reference evidence="12 13" key="1">
    <citation type="submission" date="2016-07" db="EMBL/GenBank/DDBJ databases">
        <title>Pervasive Adenine N6-methylation of Active Genes in Fungi.</title>
        <authorList>
            <consortium name="DOE Joint Genome Institute"/>
            <person name="Mondo S.J."/>
            <person name="Dannebaum R.O."/>
            <person name="Kuo R.C."/>
            <person name="Labutti K."/>
            <person name="Haridas S."/>
            <person name="Kuo A."/>
            <person name="Salamov A."/>
            <person name="Ahrendt S.R."/>
            <person name="Lipzen A."/>
            <person name="Sullivan W."/>
            <person name="Andreopoulos W.B."/>
            <person name="Clum A."/>
            <person name="Lindquist E."/>
            <person name="Daum C."/>
            <person name="Ramamoorthy G.K."/>
            <person name="Gryganskyi A."/>
            <person name="Culley D."/>
            <person name="Magnuson J.K."/>
            <person name="James T.Y."/>
            <person name="O'Malley M.A."/>
            <person name="Stajich J.E."/>
            <person name="Spatafora J.W."/>
            <person name="Visel A."/>
            <person name="Grigoriev I.V."/>
        </authorList>
    </citation>
    <scope>NUCLEOTIDE SEQUENCE [LARGE SCALE GENOMIC DNA]</scope>
    <source>
        <strain evidence="12 13">NRRL 2496</strain>
    </source>
</reference>